<feature type="transmembrane region" description="Helical" evidence="2">
    <location>
        <begin position="25"/>
        <end position="47"/>
    </location>
</feature>
<keyword evidence="2" id="KW-0812">Transmembrane</keyword>
<sequence>MTALKDRFFVDLLMPSLYTKTSFPAWIKILSILAAGVISIIALVRCARTLRETKYYSKFFVLLLLSLSATIQFFANIIPFRWNPRTALLFSNAFPHLFLGFALYINQNNPMLIRGREAQLGRRLKITLFLSSLALLGTFLLSLIIIFQDVELILPNSSSEGTSINNILTLISFPQKTVLLVGLTASVCILNRNNLQPVTRYFRHLTLLGICLLELIIRIALIDLFKFGPHFVSLLWHEYQRGSAISSSWMNLADFVIFQLFSIIILLLPEKKESKRKNFWLMADQTEANSYNTELSTTDTNDSLPGFTPNVDPLPENSTQYNSYYDTYSD</sequence>
<evidence type="ECO:0000256" key="2">
    <source>
        <dbReference type="SAM" id="Phobius"/>
    </source>
</evidence>
<comment type="caution">
    <text evidence="3">The sequence shown here is derived from an EMBL/GenBank/DDBJ whole genome shotgun (WGS) entry which is preliminary data.</text>
</comment>
<evidence type="ECO:0000313" key="3">
    <source>
        <dbReference type="EMBL" id="KAK2949218.1"/>
    </source>
</evidence>
<feature type="transmembrane region" description="Helical" evidence="2">
    <location>
        <begin position="126"/>
        <end position="147"/>
    </location>
</feature>
<keyword evidence="2" id="KW-0472">Membrane</keyword>
<accession>A0ABQ9XD82</accession>
<name>A0ABQ9XD82_9EUKA</name>
<proteinExistence type="predicted"/>
<protein>
    <recommendedName>
        <fullName evidence="5">Integral membrane protein</fullName>
    </recommendedName>
</protein>
<gene>
    <name evidence="3" type="ORF">BLNAU_15821</name>
</gene>
<evidence type="ECO:0000256" key="1">
    <source>
        <dbReference type="SAM" id="MobiDB-lite"/>
    </source>
</evidence>
<feature type="region of interest" description="Disordered" evidence="1">
    <location>
        <begin position="293"/>
        <end position="330"/>
    </location>
</feature>
<feature type="transmembrane region" description="Helical" evidence="2">
    <location>
        <begin position="167"/>
        <end position="190"/>
    </location>
</feature>
<feature type="compositionally biased region" description="Polar residues" evidence="1">
    <location>
        <begin position="293"/>
        <end position="303"/>
    </location>
</feature>
<dbReference type="Proteomes" id="UP001281761">
    <property type="component" value="Unassembled WGS sequence"/>
</dbReference>
<feature type="transmembrane region" description="Helical" evidence="2">
    <location>
        <begin position="86"/>
        <end position="105"/>
    </location>
</feature>
<evidence type="ECO:0008006" key="5">
    <source>
        <dbReference type="Google" id="ProtNLM"/>
    </source>
</evidence>
<reference evidence="3 4" key="1">
    <citation type="journal article" date="2022" name="bioRxiv">
        <title>Genomics of Preaxostyla Flagellates Illuminates Evolutionary Transitions and the Path Towards Mitochondrial Loss.</title>
        <authorList>
            <person name="Novak L.V.F."/>
            <person name="Treitli S.C."/>
            <person name="Pyrih J."/>
            <person name="Halakuc P."/>
            <person name="Pipaliya S.V."/>
            <person name="Vacek V."/>
            <person name="Brzon O."/>
            <person name="Soukal P."/>
            <person name="Eme L."/>
            <person name="Dacks J.B."/>
            <person name="Karnkowska A."/>
            <person name="Elias M."/>
            <person name="Hampl V."/>
        </authorList>
    </citation>
    <scope>NUCLEOTIDE SEQUENCE [LARGE SCALE GENOMIC DNA]</scope>
    <source>
        <strain evidence="3">NAU3</strain>
        <tissue evidence="3">Gut</tissue>
    </source>
</reference>
<feature type="compositionally biased region" description="Polar residues" evidence="1">
    <location>
        <begin position="316"/>
        <end position="330"/>
    </location>
</feature>
<dbReference type="EMBL" id="JARBJD010000160">
    <property type="protein sequence ID" value="KAK2949218.1"/>
    <property type="molecule type" value="Genomic_DNA"/>
</dbReference>
<feature type="transmembrane region" description="Helical" evidence="2">
    <location>
        <begin position="202"/>
        <end position="228"/>
    </location>
</feature>
<evidence type="ECO:0000313" key="4">
    <source>
        <dbReference type="Proteomes" id="UP001281761"/>
    </source>
</evidence>
<keyword evidence="4" id="KW-1185">Reference proteome</keyword>
<keyword evidence="2" id="KW-1133">Transmembrane helix</keyword>
<feature type="transmembrane region" description="Helical" evidence="2">
    <location>
        <begin position="59"/>
        <end position="80"/>
    </location>
</feature>
<organism evidence="3 4">
    <name type="scientific">Blattamonas nauphoetae</name>
    <dbReference type="NCBI Taxonomy" id="2049346"/>
    <lineage>
        <taxon>Eukaryota</taxon>
        <taxon>Metamonada</taxon>
        <taxon>Preaxostyla</taxon>
        <taxon>Oxymonadida</taxon>
        <taxon>Blattamonas</taxon>
    </lineage>
</organism>
<feature type="transmembrane region" description="Helical" evidence="2">
    <location>
        <begin position="248"/>
        <end position="268"/>
    </location>
</feature>